<comment type="caution">
    <text evidence="3">The sequence shown here is derived from an EMBL/GenBank/DDBJ whole genome shotgun (WGS) entry which is preliminary data.</text>
</comment>
<feature type="compositionally biased region" description="Basic and acidic residues" evidence="2">
    <location>
        <begin position="69"/>
        <end position="80"/>
    </location>
</feature>
<dbReference type="InterPro" id="IPR036610">
    <property type="entry name" value="PEBP-like_sf"/>
</dbReference>
<dbReference type="PANTHER" id="PTHR30289">
    <property type="entry name" value="UNCHARACTERIZED PROTEIN YBCL-RELATED"/>
    <property type="match status" value="1"/>
</dbReference>
<sequence length="150" mass="16211">MAGIELKSTAFNDHAMIPDRYAKQGENVSPPLTWSGVPDETVELALVCEDPDAPSGTFVHWLVTGIDPRSEGLDADEKPPGGHQHRNGFGEPGWGGPQPPVGDEAHRYFFRLYALPGPVSIPDDAKAEDAHSVLDRQQLASGTLVGLYQR</sequence>
<dbReference type="SUPFAM" id="SSF49777">
    <property type="entry name" value="PEBP-like"/>
    <property type="match status" value="1"/>
</dbReference>
<proteinExistence type="inferred from homology"/>
<evidence type="ECO:0000313" key="4">
    <source>
        <dbReference type="Proteomes" id="UP000472335"/>
    </source>
</evidence>
<evidence type="ECO:0000256" key="2">
    <source>
        <dbReference type="SAM" id="MobiDB-lite"/>
    </source>
</evidence>
<dbReference type="AlphaFoldDB" id="A0A6G4VFP5"/>
<organism evidence="3 4">
    <name type="scientific">Streptomyces scabichelini</name>
    <dbReference type="NCBI Taxonomy" id="2711217"/>
    <lineage>
        <taxon>Bacteria</taxon>
        <taxon>Bacillati</taxon>
        <taxon>Actinomycetota</taxon>
        <taxon>Actinomycetes</taxon>
        <taxon>Kitasatosporales</taxon>
        <taxon>Streptomycetaceae</taxon>
        <taxon>Streptomyces</taxon>
    </lineage>
</organism>
<reference evidence="3 4" key="1">
    <citation type="submission" date="2020-02" db="EMBL/GenBank/DDBJ databases">
        <title>Whole-genome analyses of novel actinobacteria.</title>
        <authorList>
            <person name="Sahin N."/>
            <person name="Gencbay T."/>
        </authorList>
    </citation>
    <scope>NUCLEOTIDE SEQUENCE [LARGE SCALE GENOMIC DNA]</scope>
    <source>
        <strain evidence="3 4">HC44</strain>
    </source>
</reference>
<gene>
    <name evidence="3" type="ORF">G5C60_34665</name>
</gene>
<dbReference type="RefSeq" id="WP_165265220.1">
    <property type="nucleotide sequence ID" value="NZ_JAAKZY010000148.1"/>
</dbReference>
<dbReference type="Pfam" id="PF01161">
    <property type="entry name" value="PBP"/>
    <property type="match status" value="1"/>
</dbReference>
<dbReference type="Proteomes" id="UP000472335">
    <property type="component" value="Unassembled WGS sequence"/>
</dbReference>
<protein>
    <submittedName>
        <fullName evidence="3">YbhB/YbcL family Raf kinase inhibitor-like protein</fullName>
    </submittedName>
</protein>
<dbReference type="InterPro" id="IPR008914">
    <property type="entry name" value="PEBP"/>
</dbReference>
<dbReference type="Gene3D" id="3.90.280.10">
    <property type="entry name" value="PEBP-like"/>
    <property type="match status" value="1"/>
</dbReference>
<dbReference type="NCBIfam" id="TIGR00481">
    <property type="entry name" value="YbhB/YbcL family Raf kinase inhibitor-like protein"/>
    <property type="match status" value="1"/>
</dbReference>
<evidence type="ECO:0000313" key="3">
    <source>
        <dbReference type="EMBL" id="NGO12617.1"/>
    </source>
</evidence>
<dbReference type="PANTHER" id="PTHR30289:SF1">
    <property type="entry name" value="PEBP (PHOSPHATIDYLETHANOLAMINE-BINDING PROTEIN) FAMILY PROTEIN"/>
    <property type="match status" value="1"/>
</dbReference>
<accession>A0A6G4VFP5</accession>
<evidence type="ECO:0000256" key="1">
    <source>
        <dbReference type="ARBA" id="ARBA00007120"/>
    </source>
</evidence>
<comment type="similarity">
    <text evidence="1">Belongs to the UPF0098 family.</text>
</comment>
<dbReference type="CDD" id="cd00865">
    <property type="entry name" value="PEBP_bact_arch"/>
    <property type="match status" value="1"/>
</dbReference>
<keyword evidence="4" id="KW-1185">Reference proteome</keyword>
<dbReference type="InterPro" id="IPR005247">
    <property type="entry name" value="YbhB_YbcL/LppC-like"/>
</dbReference>
<feature type="region of interest" description="Disordered" evidence="2">
    <location>
        <begin position="69"/>
        <end position="102"/>
    </location>
</feature>
<name>A0A6G4VFP5_9ACTN</name>
<dbReference type="EMBL" id="JAAKZY010000148">
    <property type="protein sequence ID" value="NGO12617.1"/>
    <property type="molecule type" value="Genomic_DNA"/>
</dbReference>